<name>A0A195BI08_9HYME</name>
<gene>
    <name evidence="2" type="ORF">ALC53_05702</name>
</gene>
<reference evidence="2 3" key="1">
    <citation type="submission" date="2015-09" db="EMBL/GenBank/DDBJ databases">
        <title>Atta colombica WGS genome.</title>
        <authorList>
            <person name="Nygaard S."/>
            <person name="Hu H."/>
            <person name="Boomsma J."/>
            <person name="Zhang G."/>
        </authorList>
    </citation>
    <scope>NUCLEOTIDE SEQUENCE [LARGE SCALE GENOMIC DNA]</scope>
    <source>
        <strain evidence="2">Treedump-2</strain>
        <tissue evidence="2">Whole body</tissue>
    </source>
</reference>
<evidence type="ECO:0000256" key="1">
    <source>
        <dbReference type="SAM" id="MobiDB-lite"/>
    </source>
</evidence>
<proteinExistence type="predicted"/>
<feature type="region of interest" description="Disordered" evidence="1">
    <location>
        <begin position="164"/>
        <end position="192"/>
    </location>
</feature>
<keyword evidence="3" id="KW-1185">Reference proteome</keyword>
<evidence type="ECO:0000313" key="3">
    <source>
        <dbReference type="Proteomes" id="UP000078540"/>
    </source>
</evidence>
<dbReference type="AlphaFoldDB" id="A0A195BI08"/>
<dbReference type="EMBL" id="KQ976476">
    <property type="protein sequence ID" value="KYM83842.1"/>
    <property type="molecule type" value="Genomic_DNA"/>
</dbReference>
<protein>
    <submittedName>
        <fullName evidence="2">Uncharacterized protein</fullName>
    </submittedName>
</protein>
<accession>A0A195BI08</accession>
<dbReference type="Proteomes" id="UP000078540">
    <property type="component" value="Unassembled WGS sequence"/>
</dbReference>
<organism evidence="2 3">
    <name type="scientific">Atta colombica</name>
    <dbReference type="NCBI Taxonomy" id="520822"/>
    <lineage>
        <taxon>Eukaryota</taxon>
        <taxon>Metazoa</taxon>
        <taxon>Ecdysozoa</taxon>
        <taxon>Arthropoda</taxon>
        <taxon>Hexapoda</taxon>
        <taxon>Insecta</taxon>
        <taxon>Pterygota</taxon>
        <taxon>Neoptera</taxon>
        <taxon>Endopterygota</taxon>
        <taxon>Hymenoptera</taxon>
        <taxon>Apocrita</taxon>
        <taxon>Aculeata</taxon>
        <taxon>Formicoidea</taxon>
        <taxon>Formicidae</taxon>
        <taxon>Myrmicinae</taxon>
        <taxon>Atta</taxon>
    </lineage>
</organism>
<evidence type="ECO:0000313" key="2">
    <source>
        <dbReference type="EMBL" id="KYM83842.1"/>
    </source>
</evidence>
<sequence>MIKIRNLTSGQIRNTCTMESIVSPNSLMANLLLCNSVTCNDRIVRSWAHRIGSNLLDRSFRSHHIYETTVSSQRAWRKRLQATTKPRAKAYQVKPGQNHGSPRLASGYRYLEVLPKYSAISSGERKPVSPFVAQLSVMGNEDKSVHNEAKEGAVTKVDFAMAPPRIAPSDYRDGNELTTKAGSRRHDAGHYP</sequence>